<keyword evidence="1" id="KW-0732">Signal</keyword>
<evidence type="ECO:0000313" key="2">
    <source>
        <dbReference type="EMBL" id="MBN8122600.1"/>
    </source>
</evidence>
<comment type="caution">
    <text evidence="2">The sequence shown here is derived from an EMBL/GenBank/DDBJ whole genome shotgun (WGS) entry which is preliminary data.</text>
</comment>
<dbReference type="EMBL" id="JAFKOQ010000007">
    <property type="protein sequence ID" value="MBN8122600.1"/>
    <property type="molecule type" value="Genomic_DNA"/>
</dbReference>
<organism evidence="2 3">
    <name type="scientific">Vibrio vulnificus</name>
    <dbReference type="NCBI Taxonomy" id="672"/>
    <lineage>
        <taxon>Bacteria</taxon>
        <taxon>Pseudomonadati</taxon>
        <taxon>Pseudomonadota</taxon>
        <taxon>Gammaproteobacteria</taxon>
        <taxon>Vibrionales</taxon>
        <taxon>Vibrionaceae</taxon>
        <taxon>Vibrio</taxon>
    </lineage>
</organism>
<gene>
    <name evidence="2" type="ORF">J0J18_12720</name>
</gene>
<evidence type="ECO:0000313" key="3">
    <source>
        <dbReference type="Proteomes" id="UP000664056"/>
    </source>
</evidence>
<accession>A0AAW4HCA5</accession>
<keyword evidence="2" id="KW-0282">Flagellum</keyword>
<sequence>MTKLKMMPLVAMISAGLVGCGGSSGGGGGGTPSTSYSFTFVTPVEKDLSANGSCTVFAKYQKGSVDKVLNYNVVGTSLDNKIIGFYSNSAGEQQGDLVSTKNGKLSLVLQSIPDGGFFTVQEANGTVINAITFSKEVLASDDSLRNVYLSVESIVNDSTCVTGNNDSVTTKSSLQYLNADDATGNPDVTYYYDSQIETVTGTNPQLTGGKTLKAILGEQTMIAQYRTTNRSQLFQYGFEDWNQGMMKFAGSSSTPSIGSSLINFSDIEIYSNYKSFQYLLSTISKGSTFYHPAATNGDTWSFKVNGTIATAGWDATYFDEISSAWELVVDDNSLFMLSNTNDAKPSVANQTIDITSSIGLSNENGLQRISYQQGATSGSTPYVLRHTLYTLITPSLRVPNLNYDSVPASVADDLVISSTSNLTQDYMLAENLDLLSLKEFMTRFGNGDGLDTSKDVMGIAANLKEVRAAYNNSSTTRSLLLSRDN</sequence>
<dbReference type="PROSITE" id="PS51257">
    <property type="entry name" value="PROKAR_LIPOPROTEIN"/>
    <property type="match status" value="1"/>
</dbReference>
<keyword evidence="2" id="KW-0969">Cilium</keyword>
<feature type="chain" id="PRO_5043722384" evidence="1">
    <location>
        <begin position="20"/>
        <end position="485"/>
    </location>
</feature>
<dbReference type="AlphaFoldDB" id="A0AAW4HCA5"/>
<name>A0AAW4HCA5_VIBVL</name>
<keyword evidence="2" id="KW-0966">Cell projection</keyword>
<protein>
    <submittedName>
        <fullName evidence="2">Flagellar sheath protein A</fullName>
    </submittedName>
</protein>
<reference evidence="2" key="1">
    <citation type="submission" date="2021-03" db="EMBL/GenBank/DDBJ databases">
        <title>Study of the foodborne Vibrio vulnificus isolates from China.</title>
        <authorList>
            <person name="Zheng Z."/>
            <person name="Ye L."/>
        </authorList>
    </citation>
    <scope>NUCLEOTIDE SEQUENCE</scope>
    <source>
        <strain evidence="2">Vv1582</strain>
    </source>
</reference>
<dbReference type="Proteomes" id="UP000664056">
    <property type="component" value="Unassembled WGS sequence"/>
</dbReference>
<dbReference type="RefSeq" id="WP_045628901.1">
    <property type="nucleotide sequence ID" value="NZ_JAFKOQ010000007.1"/>
</dbReference>
<evidence type="ECO:0000256" key="1">
    <source>
        <dbReference type="SAM" id="SignalP"/>
    </source>
</evidence>
<feature type="signal peptide" evidence="1">
    <location>
        <begin position="1"/>
        <end position="19"/>
    </location>
</feature>
<proteinExistence type="predicted"/>